<feature type="transmembrane region" description="Helical" evidence="7">
    <location>
        <begin position="258"/>
        <end position="278"/>
    </location>
</feature>
<organism evidence="9 10">
    <name type="scientific">Verruconis gallopava</name>
    <dbReference type="NCBI Taxonomy" id="253628"/>
    <lineage>
        <taxon>Eukaryota</taxon>
        <taxon>Fungi</taxon>
        <taxon>Dikarya</taxon>
        <taxon>Ascomycota</taxon>
        <taxon>Pezizomycotina</taxon>
        <taxon>Dothideomycetes</taxon>
        <taxon>Pleosporomycetidae</taxon>
        <taxon>Venturiales</taxon>
        <taxon>Sympoventuriaceae</taxon>
        <taxon>Verruconis</taxon>
    </lineage>
</organism>
<feature type="transmembrane region" description="Helical" evidence="7">
    <location>
        <begin position="54"/>
        <end position="79"/>
    </location>
</feature>
<gene>
    <name evidence="9" type="ORF">PV09_07466</name>
</gene>
<dbReference type="HOGENOM" id="CLU_028200_3_7_1"/>
<comment type="similarity">
    <text evidence="5">Belongs to the SAT4 family.</text>
</comment>
<evidence type="ECO:0000313" key="9">
    <source>
        <dbReference type="EMBL" id="KIW01184.1"/>
    </source>
</evidence>
<evidence type="ECO:0000256" key="2">
    <source>
        <dbReference type="ARBA" id="ARBA00022692"/>
    </source>
</evidence>
<feature type="transmembrane region" description="Helical" evidence="7">
    <location>
        <begin position="221"/>
        <end position="246"/>
    </location>
</feature>
<name>A0A0D2APU0_9PEZI</name>
<feature type="region of interest" description="Disordered" evidence="6">
    <location>
        <begin position="360"/>
        <end position="383"/>
    </location>
</feature>
<evidence type="ECO:0000256" key="4">
    <source>
        <dbReference type="ARBA" id="ARBA00023136"/>
    </source>
</evidence>
<dbReference type="Proteomes" id="UP000053259">
    <property type="component" value="Unassembled WGS sequence"/>
</dbReference>
<dbReference type="OrthoDB" id="3934549at2759"/>
<feature type="transmembrane region" description="Helical" evidence="7">
    <location>
        <begin position="187"/>
        <end position="209"/>
    </location>
</feature>
<feature type="compositionally biased region" description="Basic and acidic residues" evidence="6">
    <location>
        <begin position="360"/>
        <end position="375"/>
    </location>
</feature>
<feature type="region of interest" description="Disordered" evidence="6">
    <location>
        <begin position="293"/>
        <end position="321"/>
    </location>
</feature>
<dbReference type="InterPro" id="IPR052337">
    <property type="entry name" value="SAT4-like"/>
</dbReference>
<reference evidence="9 10" key="1">
    <citation type="submission" date="2015-01" db="EMBL/GenBank/DDBJ databases">
        <title>The Genome Sequence of Ochroconis gallopava CBS43764.</title>
        <authorList>
            <consortium name="The Broad Institute Genomics Platform"/>
            <person name="Cuomo C."/>
            <person name="de Hoog S."/>
            <person name="Gorbushina A."/>
            <person name="Stielow B."/>
            <person name="Teixiera M."/>
            <person name="Abouelleil A."/>
            <person name="Chapman S.B."/>
            <person name="Priest M."/>
            <person name="Young S.K."/>
            <person name="Wortman J."/>
            <person name="Nusbaum C."/>
            <person name="Birren B."/>
        </authorList>
    </citation>
    <scope>NUCLEOTIDE SEQUENCE [LARGE SCALE GENOMIC DNA]</scope>
    <source>
        <strain evidence="9 10">CBS 43764</strain>
    </source>
</reference>
<dbReference type="STRING" id="253628.A0A0D2APU0"/>
<feature type="transmembrane region" description="Helical" evidence="7">
    <location>
        <begin position="23"/>
        <end position="42"/>
    </location>
</feature>
<dbReference type="AlphaFoldDB" id="A0A0D2APU0"/>
<keyword evidence="2 7" id="KW-0812">Transmembrane</keyword>
<dbReference type="InterPro" id="IPR049326">
    <property type="entry name" value="Rhodopsin_dom_fungi"/>
</dbReference>
<keyword evidence="10" id="KW-1185">Reference proteome</keyword>
<dbReference type="Pfam" id="PF20684">
    <property type="entry name" value="Fung_rhodopsin"/>
    <property type="match status" value="1"/>
</dbReference>
<evidence type="ECO:0000256" key="1">
    <source>
        <dbReference type="ARBA" id="ARBA00004141"/>
    </source>
</evidence>
<dbReference type="GO" id="GO:0016020">
    <property type="term" value="C:membrane"/>
    <property type="evidence" value="ECO:0007669"/>
    <property type="project" value="UniProtKB-SubCell"/>
</dbReference>
<evidence type="ECO:0000313" key="10">
    <source>
        <dbReference type="Proteomes" id="UP000053259"/>
    </source>
</evidence>
<evidence type="ECO:0000256" key="5">
    <source>
        <dbReference type="ARBA" id="ARBA00038359"/>
    </source>
</evidence>
<evidence type="ECO:0000256" key="7">
    <source>
        <dbReference type="SAM" id="Phobius"/>
    </source>
</evidence>
<proteinExistence type="inferred from homology"/>
<dbReference type="PANTHER" id="PTHR33048:SF155">
    <property type="entry name" value="INTEGRAL MEMBRANE PROTEIN"/>
    <property type="match status" value="1"/>
</dbReference>
<dbReference type="EMBL" id="KN847557">
    <property type="protein sequence ID" value="KIW01184.1"/>
    <property type="molecule type" value="Genomic_DNA"/>
</dbReference>
<evidence type="ECO:0000256" key="3">
    <source>
        <dbReference type="ARBA" id="ARBA00022989"/>
    </source>
</evidence>
<protein>
    <recommendedName>
        <fullName evidence="8">Rhodopsin domain-containing protein</fullName>
    </recommendedName>
</protein>
<keyword evidence="4 7" id="KW-0472">Membrane</keyword>
<dbReference type="PANTHER" id="PTHR33048">
    <property type="entry name" value="PTH11-LIKE INTEGRAL MEMBRANE PROTEIN (AFU_ORTHOLOGUE AFUA_5G11245)"/>
    <property type="match status" value="1"/>
</dbReference>
<keyword evidence="3 7" id="KW-1133">Transmembrane helix</keyword>
<sequence length="383" mass="42860">MTSNSPALSASQLQESRGPQVNIIAWVFTGIAIIIVALKLFTRSQITRKLGWDDFFIFLSLAFSIIAAAFVSYSVTLGLGRHTQVVVEEFGPDRLVKTAYWQILGFPFNIGAFSFPNISIAILVVNVLDRNPLRATLLYIMVIVQVTVALIAVVLIFMQCTPRSMLWNPYTPGGKCWSPHIFDDFNYFVSGYTTVTDIVLAVVPVSVFWKLQMPLSTKVGICIMMGLTLLSAIVTIVKATYLHLFTDRTDPLYNVVPLVIWGLIEQNVVLVAACIPTLRPFFHKASFRSRAAMSSDKGHSNSGSSWRFSSRRRGPPSSDWEMTLRDDMKDESQAKAIDVESNNSQQGIWRVMDFNISHGDERESERGEIGRKIKDIVPPSLRN</sequence>
<feature type="domain" description="Rhodopsin" evidence="8">
    <location>
        <begin position="38"/>
        <end position="283"/>
    </location>
</feature>
<feature type="transmembrane region" description="Helical" evidence="7">
    <location>
        <begin position="99"/>
        <end position="125"/>
    </location>
</feature>
<accession>A0A0D2APU0</accession>
<evidence type="ECO:0000259" key="8">
    <source>
        <dbReference type="Pfam" id="PF20684"/>
    </source>
</evidence>
<evidence type="ECO:0000256" key="6">
    <source>
        <dbReference type="SAM" id="MobiDB-lite"/>
    </source>
</evidence>
<comment type="subcellular location">
    <subcellularLocation>
        <location evidence="1">Membrane</location>
        <topology evidence="1">Multi-pass membrane protein</topology>
    </subcellularLocation>
</comment>
<dbReference type="VEuPathDB" id="FungiDB:PV09_07466"/>
<dbReference type="RefSeq" id="XP_016211053.1">
    <property type="nucleotide sequence ID" value="XM_016361233.1"/>
</dbReference>
<dbReference type="InParanoid" id="A0A0D2APU0"/>
<feature type="transmembrane region" description="Helical" evidence="7">
    <location>
        <begin position="137"/>
        <end position="158"/>
    </location>
</feature>
<dbReference type="GeneID" id="27315439"/>